<comment type="subcellular location">
    <subcellularLocation>
        <location evidence="1">Cytoplasm</location>
    </subcellularLocation>
</comment>
<dbReference type="OrthoDB" id="10051712at2759"/>
<comment type="caution">
    <text evidence="5">The sequence shown here is derived from an EMBL/GenBank/DDBJ whole genome shotgun (WGS) entry which is preliminary data.</text>
</comment>
<keyword evidence="3" id="KW-0812">Transmembrane</keyword>
<gene>
    <name evidence="5" type="ORF">J437_LFUL008004</name>
</gene>
<evidence type="ECO:0000256" key="2">
    <source>
        <dbReference type="ARBA" id="ARBA00022490"/>
    </source>
</evidence>
<evidence type="ECO:0000256" key="3">
    <source>
        <dbReference type="SAM" id="Phobius"/>
    </source>
</evidence>
<dbReference type="PANTHER" id="PTHR21634">
    <property type="entry name" value="RE13835P"/>
    <property type="match status" value="1"/>
</dbReference>
<sequence>MFKPPHTKLRNWRPYDFNKEQVRVLLFRECDWRGRKLLFDSQSFQKLSNEKSCSKLKFGGRPQCDVKGVNGFSPPSNGCPLQSAKTNTDVSMLGEMIFGSVGMTFKGSAFKVHKIKSPTQLMCSKVFLSPKYHRKHLSSDRSLDESCDSSFNSQSEASVHRSSSDNRLASRTGPLDVPWNLPHGNLYLPVPLFHHASEEDSGFCGDTSLLSVPTTTSSGFGWSSGGGTSFSSMGQSVGVPSHQGSGSFQSMQRRWLRSLHTSMELFCQNPSTCSWCSGLINPGFSCGNACIDGIEENQQPSTMWAGGRRPKIGLAVVVTLIDPLKEQQSDKDGQSGVVGEEKGNREAFFFEHASVVEEMLDRFRFATEKACYARKEVFIPLIMDACTELKQALLDLFTAPRLSRPVWLGLLGQSGAGGQNHSTIALGFLEQLCQSLSNLDTKATNFFISTLITAVLTHHLGWVQTVVPEFSSRKERGSNGYSQFHVFYFSWKVFQTPILTMHFGPSLEIFKGHLAVPHVWLAPLLQEKILKYLILCCLLSHISCVVGMWSVSMKKDPSRKKRLSL</sequence>
<protein>
    <recommendedName>
        <fullName evidence="4">UDENN FNIP1/2-type domain-containing protein</fullName>
    </recommendedName>
</protein>
<evidence type="ECO:0000259" key="4">
    <source>
        <dbReference type="PROSITE" id="PS51836"/>
    </source>
</evidence>
<evidence type="ECO:0000256" key="1">
    <source>
        <dbReference type="ARBA" id="ARBA00004496"/>
    </source>
</evidence>
<dbReference type="InterPro" id="IPR028084">
    <property type="entry name" value="FNIP_N_dom"/>
</dbReference>
<dbReference type="GO" id="GO:0051087">
    <property type="term" value="F:protein-folding chaperone binding"/>
    <property type="evidence" value="ECO:0007669"/>
    <property type="project" value="TreeGrafter"/>
</dbReference>
<dbReference type="InterPro" id="IPR028085">
    <property type="entry name" value="FNIP_mid_dom"/>
</dbReference>
<keyword evidence="6" id="KW-1185">Reference proteome</keyword>
<keyword evidence="2" id="KW-0963">Cytoplasm</keyword>
<reference evidence="5" key="1">
    <citation type="submission" date="2013-04" db="EMBL/GenBank/DDBJ databases">
        <authorList>
            <person name="Qu J."/>
            <person name="Murali S.C."/>
            <person name="Bandaranaike D."/>
            <person name="Bellair M."/>
            <person name="Blankenburg K."/>
            <person name="Chao H."/>
            <person name="Dinh H."/>
            <person name="Doddapaneni H."/>
            <person name="Downs B."/>
            <person name="Dugan-Rocha S."/>
            <person name="Elkadiri S."/>
            <person name="Gnanaolivu R.D."/>
            <person name="Hernandez B."/>
            <person name="Javaid M."/>
            <person name="Jayaseelan J.C."/>
            <person name="Lee S."/>
            <person name="Li M."/>
            <person name="Ming W."/>
            <person name="Munidasa M."/>
            <person name="Muniz J."/>
            <person name="Nguyen L."/>
            <person name="Ongeri F."/>
            <person name="Osuji N."/>
            <person name="Pu L.-L."/>
            <person name="Puazo M."/>
            <person name="Qu C."/>
            <person name="Quiroz J."/>
            <person name="Raj R."/>
            <person name="Weissenberger G."/>
            <person name="Xin Y."/>
            <person name="Zou X."/>
            <person name="Han Y."/>
            <person name="Richards S."/>
            <person name="Worley K."/>
            <person name="Muzny D."/>
            <person name="Gibbs R."/>
        </authorList>
    </citation>
    <scope>NUCLEOTIDE SEQUENCE</scope>
    <source>
        <strain evidence="5">Sampled in the wild</strain>
    </source>
</reference>
<dbReference type="EMBL" id="KZ308335">
    <property type="protein sequence ID" value="KAG8227722.1"/>
    <property type="molecule type" value="Genomic_DNA"/>
</dbReference>
<name>A0A8K0NZR2_LADFU</name>
<keyword evidence="3" id="KW-0472">Membrane</keyword>
<feature type="domain" description="UDENN FNIP1/2-type" evidence="4">
    <location>
        <begin position="17"/>
        <end position="127"/>
    </location>
</feature>
<dbReference type="Pfam" id="PF14636">
    <property type="entry name" value="FNIP_N"/>
    <property type="match status" value="1"/>
</dbReference>
<reference evidence="5" key="2">
    <citation type="submission" date="2017-10" db="EMBL/GenBank/DDBJ databases">
        <title>Ladona fulva Genome sequencing and assembly.</title>
        <authorList>
            <person name="Murali S."/>
            <person name="Richards S."/>
            <person name="Bandaranaike D."/>
            <person name="Bellair M."/>
            <person name="Blankenburg K."/>
            <person name="Chao H."/>
            <person name="Dinh H."/>
            <person name="Doddapaneni H."/>
            <person name="Dugan-Rocha S."/>
            <person name="Elkadiri S."/>
            <person name="Gnanaolivu R."/>
            <person name="Hernandez B."/>
            <person name="Skinner E."/>
            <person name="Javaid M."/>
            <person name="Lee S."/>
            <person name="Li M."/>
            <person name="Ming W."/>
            <person name="Munidasa M."/>
            <person name="Muniz J."/>
            <person name="Nguyen L."/>
            <person name="Hughes D."/>
            <person name="Osuji N."/>
            <person name="Pu L.-L."/>
            <person name="Puazo M."/>
            <person name="Qu C."/>
            <person name="Quiroz J."/>
            <person name="Raj R."/>
            <person name="Weissenberger G."/>
            <person name="Xin Y."/>
            <person name="Zou X."/>
            <person name="Han Y."/>
            <person name="Worley K."/>
            <person name="Muzny D."/>
            <person name="Gibbs R."/>
        </authorList>
    </citation>
    <scope>NUCLEOTIDE SEQUENCE</scope>
    <source>
        <strain evidence="5">Sampled in the wild</strain>
    </source>
</reference>
<evidence type="ECO:0000313" key="5">
    <source>
        <dbReference type="EMBL" id="KAG8227722.1"/>
    </source>
</evidence>
<organism evidence="5 6">
    <name type="scientific">Ladona fulva</name>
    <name type="common">Scarce chaser dragonfly</name>
    <name type="synonym">Libellula fulva</name>
    <dbReference type="NCBI Taxonomy" id="123851"/>
    <lineage>
        <taxon>Eukaryota</taxon>
        <taxon>Metazoa</taxon>
        <taxon>Ecdysozoa</taxon>
        <taxon>Arthropoda</taxon>
        <taxon>Hexapoda</taxon>
        <taxon>Insecta</taxon>
        <taxon>Pterygota</taxon>
        <taxon>Palaeoptera</taxon>
        <taxon>Odonata</taxon>
        <taxon>Epiprocta</taxon>
        <taxon>Anisoptera</taxon>
        <taxon>Libelluloidea</taxon>
        <taxon>Libellulidae</taxon>
        <taxon>Ladona</taxon>
    </lineage>
</organism>
<dbReference type="Proteomes" id="UP000792457">
    <property type="component" value="Unassembled WGS sequence"/>
</dbReference>
<dbReference type="InterPro" id="IPR037545">
    <property type="entry name" value="DENN_FNIP1/2"/>
</dbReference>
<dbReference type="PROSITE" id="PS51836">
    <property type="entry name" value="DENN_FNIP12"/>
    <property type="match status" value="1"/>
</dbReference>
<dbReference type="GO" id="GO:0005737">
    <property type="term" value="C:cytoplasm"/>
    <property type="evidence" value="ECO:0007669"/>
    <property type="project" value="UniProtKB-SubCell"/>
</dbReference>
<dbReference type="PANTHER" id="PTHR21634:SF9">
    <property type="entry name" value="RE13835P"/>
    <property type="match status" value="1"/>
</dbReference>
<dbReference type="Pfam" id="PF14637">
    <property type="entry name" value="FNIP_M"/>
    <property type="match status" value="1"/>
</dbReference>
<evidence type="ECO:0000313" key="6">
    <source>
        <dbReference type="Proteomes" id="UP000792457"/>
    </source>
</evidence>
<keyword evidence="3" id="KW-1133">Transmembrane helix</keyword>
<dbReference type="AlphaFoldDB" id="A0A8K0NZR2"/>
<accession>A0A8K0NZR2</accession>
<proteinExistence type="predicted"/>
<dbReference type="GO" id="GO:0042030">
    <property type="term" value="F:ATPase inhibitor activity"/>
    <property type="evidence" value="ECO:0007669"/>
    <property type="project" value="TreeGrafter"/>
</dbReference>
<feature type="transmembrane region" description="Helical" evidence="3">
    <location>
        <begin position="532"/>
        <end position="552"/>
    </location>
</feature>